<keyword evidence="1" id="KW-1133">Transmembrane helix</keyword>
<reference evidence="2 3" key="1">
    <citation type="submission" date="2016-10" db="EMBL/GenBank/DDBJ databases">
        <authorList>
            <person name="de Groot N.N."/>
        </authorList>
    </citation>
    <scope>NUCLEOTIDE SEQUENCE [LARGE SCALE GENOMIC DNA]</scope>
    <source>
        <strain evidence="2 3">DSM 797</strain>
    </source>
</reference>
<keyword evidence="1" id="KW-0472">Membrane</keyword>
<evidence type="ECO:0000313" key="2">
    <source>
        <dbReference type="EMBL" id="SDM45139.1"/>
    </source>
</evidence>
<sequence length="391" mass="45919">MKKIYKGILVISTLVIMICIINILGNKFVHTKYSDFDSCDAQMFEHLSRIYNTFSNQYENLWSSNYQINDKPIILIRTKKDKGIIRKHAYAINVKGIENSIFAKKVDVPKDFNLPDVYRISNLDPILYSTFMPSNFGVLDIDKNDTFYFKYHPKMMENPDLYFDFDSFFLHESFHTYKQKYWTYDKDDGEYIENYPKNKEYYALVGLEFKLLDKCIESKNVDNVKKYLEQLTTIKTYKYKKWPQLLAETNTEAIEGTARYIEYKYNNLIGGNLKIIPVSENPYYVTFSYVFNCVAEDKVNSSYLKRSAKYETGAALGLIMDKADINWKEDMEDGYNKDGKTQYEILSKYFNISPDNIAIDIVKEIQNENSYNELLNKGQAIVDIINKNSNK</sequence>
<dbReference type="Proteomes" id="UP000199068">
    <property type="component" value="Unassembled WGS sequence"/>
</dbReference>
<dbReference type="STRING" id="1121325.SAMN04515677_11249"/>
<dbReference type="RefSeq" id="WP_207645440.1">
    <property type="nucleotide sequence ID" value="NZ_FNGW01000012.1"/>
</dbReference>
<keyword evidence="1" id="KW-0812">Transmembrane</keyword>
<feature type="transmembrane region" description="Helical" evidence="1">
    <location>
        <begin position="7"/>
        <end position="25"/>
    </location>
</feature>
<organism evidence="2 3">
    <name type="scientific">Romboutsia lituseburensis DSM 797</name>
    <dbReference type="NCBI Taxonomy" id="1121325"/>
    <lineage>
        <taxon>Bacteria</taxon>
        <taxon>Bacillati</taxon>
        <taxon>Bacillota</taxon>
        <taxon>Clostridia</taxon>
        <taxon>Peptostreptococcales</taxon>
        <taxon>Peptostreptococcaceae</taxon>
        <taxon>Romboutsia</taxon>
    </lineage>
</organism>
<gene>
    <name evidence="2" type="ORF">SAMN04515677_11249</name>
</gene>
<dbReference type="EMBL" id="FNGW01000012">
    <property type="protein sequence ID" value="SDM45139.1"/>
    <property type="molecule type" value="Genomic_DNA"/>
</dbReference>
<protein>
    <submittedName>
        <fullName evidence="2">Uncharacterized protein</fullName>
    </submittedName>
</protein>
<keyword evidence="3" id="KW-1185">Reference proteome</keyword>
<name>A0A1G9TBP2_9FIRM</name>
<evidence type="ECO:0000313" key="3">
    <source>
        <dbReference type="Proteomes" id="UP000199068"/>
    </source>
</evidence>
<proteinExistence type="predicted"/>
<evidence type="ECO:0000256" key="1">
    <source>
        <dbReference type="SAM" id="Phobius"/>
    </source>
</evidence>
<dbReference type="AlphaFoldDB" id="A0A1G9TBP2"/>
<accession>A0A1G9TBP2</accession>